<evidence type="ECO:0000256" key="4">
    <source>
        <dbReference type="ARBA" id="ARBA00022729"/>
    </source>
</evidence>
<reference evidence="11 12" key="1">
    <citation type="submission" date="2021-11" db="EMBL/GenBank/DDBJ databases">
        <title>Black yeast isolated from Biological Soil Crust.</title>
        <authorList>
            <person name="Kurbessoian T."/>
        </authorList>
    </citation>
    <scope>NUCLEOTIDE SEQUENCE [LARGE SCALE GENOMIC DNA]</scope>
    <source>
        <strain evidence="11 12">CCFEE 5522</strain>
    </source>
</reference>
<protein>
    <recommendedName>
        <fullName evidence="2">cutinase</fullName>
        <ecNumber evidence="2">3.1.1.74</ecNumber>
    </recommendedName>
</protein>
<evidence type="ECO:0000256" key="10">
    <source>
        <dbReference type="SAM" id="SignalP"/>
    </source>
</evidence>
<dbReference type="EMBL" id="JAVFHQ010000017">
    <property type="protein sequence ID" value="KAK4545991.1"/>
    <property type="molecule type" value="Genomic_DNA"/>
</dbReference>
<feature type="chain" id="PRO_5043956430" description="cutinase" evidence="10">
    <location>
        <begin position="17"/>
        <end position="265"/>
    </location>
</feature>
<dbReference type="SMART" id="SM01110">
    <property type="entry name" value="Cutinase"/>
    <property type="match status" value="1"/>
</dbReference>
<dbReference type="GO" id="GO:0016052">
    <property type="term" value="P:carbohydrate catabolic process"/>
    <property type="evidence" value="ECO:0007669"/>
    <property type="project" value="TreeGrafter"/>
</dbReference>
<keyword evidence="3" id="KW-0719">Serine esterase</keyword>
<dbReference type="AlphaFoldDB" id="A0AAV9JL55"/>
<name>A0AAV9JL55_9PEZI</name>
<dbReference type="PRINTS" id="PR00129">
    <property type="entry name" value="CUTINASE"/>
</dbReference>
<evidence type="ECO:0000256" key="6">
    <source>
        <dbReference type="ARBA" id="ARBA00023157"/>
    </source>
</evidence>
<proteinExistence type="inferred from homology"/>
<dbReference type="GO" id="GO:0050525">
    <property type="term" value="F:cutinase activity"/>
    <property type="evidence" value="ECO:0007669"/>
    <property type="project" value="UniProtKB-EC"/>
</dbReference>
<evidence type="ECO:0000256" key="1">
    <source>
        <dbReference type="ARBA" id="ARBA00007534"/>
    </source>
</evidence>
<dbReference type="InterPro" id="IPR011150">
    <property type="entry name" value="Cutinase_monf"/>
</dbReference>
<evidence type="ECO:0000313" key="11">
    <source>
        <dbReference type="EMBL" id="KAK4545991.1"/>
    </source>
</evidence>
<feature type="signal peptide" evidence="10">
    <location>
        <begin position="1"/>
        <end position="16"/>
    </location>
</feature>
<keyword evidence="5" id="KW-0378">Hydrolase</keyword>
<evidence type="ECO:0000256" key="5">
    <source>
        <dbReference type="ARBA" id="ARBA00022801"/>
    </source>
</evidence>
<keyword evidence="12" id="KW-1185">Reference proteome</keyword>
<evidence type="ECO:0000313" key="12">
    <source>
        <dbReference type="Proteomes" id="UP001324427"/>
    </source>
</evidence>
<feature type="active site" evidence="8">
    <location>
        <position position="230"/>
    </location>
</feature>
<evidence type="ECO:0000256" key="3">
    <source>
        <dbReference type="ARBA" id="ARBA00022487"/>
    </source>
</evidence>
<sequence length="265" mass="27487">MQPYILPLLLSTLALANPIADHVAIYDRATTVVPGKVPETTPTGTACTATNAVAVPISSTEIAEAVAGCVGVVAADTNDTRNDILDGICKPFTLIFARGTGEDPNLGNLVGPPFVYALNATFGASNVAVQGVNNYAADDAGYCEGGSLTGSQDLASLIEQTMHQCPRTKLCVSGYSQGAQVVHNAFELLASNTAATKFVNSVVLFGDPDNGLPVGNVPAYKVSTDCHAGDNICQDGETILEPHLSYCHDVGVEAAFAKKRSLASW</sequence>
<dbReference type="PANTHER" id="PTHR48250:SF1">
    <property type="entry name" value="CUTINASE"/>
    <property type="match status" value="1"/>
</dbReference>
<comment type="catalytic activity">
    <reaction evidence="7">
        <text>cutin + H2O = cutin monomers.</text>
        <dbReference type="EC" id="3.1.1.74"/>
    </reaction>
</comment>
<dbReference type="GO" id="GO:0005576">
    <property type="term" value="C:extracellular region"/>
    <property type="evidence" value="ECO:0007669"/>
    <property type="project" value="InterPro"/>
</dbReference>
<evidence type="ECO:0000256" key="2">
    <source>
        <dbReference type="ARBA" id="ARBA00013095"/>
    </source>
</evidence>
<feature type="disulfide bond" evidence="9">
    <location>
        <begin position="226"/>
        <end position="233"/>
    </location>
</feature>
<evidence type="ECO:0000256" key="9">
    <source>
        <dbReference type="PIRSR" id="PIRSR611150-2"/>
    </source>
</evidence>
<dbReference type="EC" id="3.1.1.74" evidence="2"/>
<dbReference type="SUPFAM" id="SSF53474">
    <property type="entry name" value="alpha/beta-Hydrolases"/>
    <property type="match status" value="1"/>
</dbReference>
<dbReference type="PANTHER" id="PTHR48250">
    <property type="entry name" value="CUTINASE 2-RELATED"/>
    <property type="match status" value="1"/>
</dbReference>
<feature type="active site" description="Nucleophile" evidence="8">
    <location>
        <position position="176"/>
    </location>
</feature>
<feature type="disulfide bond" evidence="9">
    <location>
        <begin position="89"/>
        <end position="165"/>
    </location>
</feature>
<evidence type="ECO:0000256" key="7">
    <source>
        <dbReference type="ARBA" id="ARBA00034045"/>
    </source>
</evidence>
<dbReference type="Proteomes" id="UP001324427">
    <property type="component" value="Unassembled WGS sequence"/>
</dbReference>
<dbReference type="Pfam" id="PF01083">
    <property type="entry name" value="Cutinase"/>
    <property type="match status" value="1"/>
</dbReference>
<dbReference type="Gene3D" id="3.40.50.1820">
    <property type="entry name" value="alpha/beta hydrolase"/>
    <property type="match status" value="1"/>
</dbReference>
<organism evidence="11 12">
    <name type="scientific">Oleoguttula mirabilis</name>
    <dbReference type="NCBI Taxonomy" id="1507867"/>
    <lineage>
        <taxon>Eukaryota</taxon>
        <taxon>Fungi</taxon>
        <taxon>Dikarya</taxon>
        <taxon>Ascomycota</taxon>
        <taxon>Pezizomycotina</taxon>
        <taxon>Dothideomycetes</taxon>
        <taxon>Dothideomycetidae</taxon>
        <taxon>Mycosphaerellales</taxon>
        <taxon>Teratosphaeriaceae</taxon>
        <taxon>Oleoguttula</taxon>
    </lineage>
</organism>
<keyword evidence="4 10" id="KW-0732">Signal</keyword>
<comment type="similarity">
    <text evidence="1">Belongs to the cutinase family.</text>
</comment>
<comment type="caution">
    <text evidence="11">The sequence shown here is derived from an EMBL/GenBank/DDBJ whole genome shotgun (WGS) entry which is preliminary data.</text>
</comment>
<dbReference type="InterPro" id="IPR000675">
    <property type="entry name" value="Cutinase/axe"/>
</dbReference>
<feature type="active site" description="Proton donor/acceptor" evidence="8">
    <location>
        <position position="243"/>
    </location>
</feature>
<accession>A0AAV9JL55</accession>
<gene>
    <name evidence="11" type="ORF">LTR36_002555</name>
</gene>
<evidence type="ECO:0000256" key="8">
    <source>
        <dbReference type="PIRSR" id="PIRSR611150-1"/>
    </source>
</evidence>
<dbReference type="InterPro" id="IPR029058">
    <property type="entry name" value="AB_hydrolase_fold"/>
</dbReference>
<keyword evidence="6 9" id="KW-1015">Disulfide bond</keyword>